<sequence>MVGLLAPIFAALLTSRLAVLETSERMNLTWLSLGQSDLSRFWCKLLVSGTALGLCFLLPLCWIPLAAQAMGFGRSGSLASLLVLPACIAFLSCLAVSALQLVISLLVDRQAVGLGVGVIAGLVGSGLGPMGLPWLGWLFPAGISSAANPFQVQATADGYAQVSLRSHGWGLLGASLLACLFWVLVSSMLIKVKEAQR</sequence>
<keyword evidence="1" id="KW-1133">Transmembrane helix</keyword>
<accession>A0A366KAB0</accession>
<organism evidence="2 3">
    <name type="scientific">Bifidobacterium aemilianum</name>
    <dbReference type="NCBI Taxonomy" id="2493120"/>
    <lineage>
        <taxon>Bacteria</taxon>
        <taxon>Bacillati</taxon>
        <taxon>Actinomycetota</taxon>
        <taxon>Actinomycetes</taxon>
        <taxon>Bifidobacteriales</taxon>
        <taxon>Bifidobacteriaceae</taxon>
        <taxon>Bifidobacterium</taxon>
    </lineage>
</organism>
<feature type="transmembrane region" description="Helical" evidence="1">
    <location>
        <begin position="169"/>
        <end position="190"/>
    </location>
</feature>
<proteinExistence type="predicted"/>
<name>A0A366KAB0_9BIFI</name>
<evidence type="ECO:0000256" key="1">
    <source>
        <dbReference type="SAM" id="Phobius"/>
    </source>
</evidence>
<reference evidence="2 3" key="1">
    <citation type="submission" date="2017-10" db="EMBL/GenBank/DDBJ databases">
        <title>Bifidobacterium xylocopum sp. nov. and Bifidobacterium aemilianum sp. nov., from the carpenter bee (Xylocopa violacea) digestive tract.</title>
        <authorList>
            <person name="Alberoni D."/>
            <person name="Baffoni L."/>
            <person name="Di Gioia D."/>
            <person name="Gaggia F."/>
            <person name="Biavati B."/>
        </authorList>
    </citation>
    <scope>NUCLEOTIDE SEQUENCE [LARGE SCALE GENOMIC DNA]</scope>
    <source>
        <strain evidence="2 3">XV10</strain>
    </source>
</reference>
<dbReference type="AlphaFoldDB" id="A0A366KAB0"/>
<evidence type="ECO:0000313" key="2">
    <source>
        <dbReference type="EMBL" id="RBP98053.1"/>
    </source>
</evidence>
<keyword evidence="1" id="KW-0812">Transmembrane</keyword>
<feature type="transmembrane region" description="Helical" evidence="1">
    <location>
        <begin position="42"/>
        <end position="66"/>
    </location>
</feature>
<evidence type="ECO:0000313" key="3">
    <source>
        <dbReference type="Proteomes" id="UP000252530"/>
    </source>
</evidence>
<dbReference type="EMBL" id="PDCG01000002">
    <property type="protein sequence ID" value="RBP98053.1"/>
    <property type="molecule type" value="Genomic_DNA"/>
</dbReference>
<protein>
    <submittedName>
        <fullName evidence="2">ABC transporter permease</fullName>
    </submittedName>
</protein>
<keyword evidence="1" id="KW-0472">Membrane</keyword>
<gene>
    <name evidence="2" type="ORF">CRD60_02450</name>
</gene>
<comment type="caution">
    <text evidence="2">The sequence shown here is derived from an EMBL/GenBank/DDBJ whole genome shotgun (WGS) entry which is preliminary data.</text>
</comment>
<feature type="transmembrane region" description="Helical" evidence="1">
    <location>
        <begin position="78"/>
        <end position="103"/>
    </location>
</feature>
<dbReference type="Proteomes" id="UP000252530">
    <property type="component" value="Unassembled WGS sequence"/>
</dbReference>
<keyword evidence="3" id="KW-1185">Reference proteome</keyword>